<evidence type="ECO:0000313" key="2">
    <source>
        <dbReference type="Proteomes" id="UP000014480"/>
    </source>
</evidence>
<gene>
    <name evidence="1" type="ORF">Cob_v005967</name>
</gene>
<protein>
    <submittedName>
        <fullName evidence="1">Uncharacterized protein</fullName>
    </submittedName>
</protein>
<dbReference type="EMBL" id="AMCV02000015">
    <property type="protein sequence ID" value="TDZ21087.1"/>
    <property type="molecule type" value="Genomic_DNA"/>
</dbReference>
<dbReference type="AlphaFoldDB" id="A0A484FVK8"/>
<organism evidence="1 2">
    <name type="scientific">Colletotrichum orbiculare (strain 104-T / ATCC 96160 / CBS 514.97 / LARS 414 / MAFF 240422)</name>
    <name type="common">Cucumber anthracnose fungus</name>
    <name type="synonym">Colletotrichum lagenarium</name>
    <dbReference type="NCBI Taxonomy" id="1213857"/>
    <lineage>
        <taxon>Eukaryota</taxon>
        <taxon>Fungi</taxon>
        <taxon>Dikarya</taxon>
        <taxon>Ascomycota</taxon>
        <taxon>Pezizomycotina</taxon>
        <taxon>Sordariomycetes</taxon>
        <taxon>Hypocreomycetidae</taxon>
        <taxon>Glomerellales</taxon>
        <taxon>Glomerellaceae</taxon>
        <taxon>Colletotrichum</taxon>
        <taxon>Colletotrichum orbiculare species complex</taxon>
    </lineage>
</organism>
<dbReference type="Proteomes" id="UP000014480">
    <property type="component" value="Unassembled WGS sequence"/>
</dbReference>
<name>A0A484FVK8_COLOR</name>
<evidence type="ECO:0000313" key="1">
    <source>
        <dbReference type="EMBL" id="TDZ21087.1"/>
    </source>
</evidence>
<reference evidence="2" key="1">
    <citation type="journal article" date="2013" name="New Phytol.">
        <title>Comparative genomic and transcriptomic analyses reveal the hemibiotrophic stage shift of Colletotrichum fungi.</title>
        <authorList>
            <person name="Gan P."/>
            <person name="Ikeda K."/>
            <person name="Irieda H."/>
            <person name="Narusaka M."/>
            <person name="O'Connell R.J."/>
            <person name="Narusaka Y."/>
            <person name="Takano Y."/>
            <person name="Kubo Y."/>
            <person name="Shirasu K."/>
        </authorList>
    </citation>
    <scope>NUCLEOTIDE SEQUENCE [LARGE SCALE GENOMIC DNA]</scope>
    <source>
        <strain evidence="2">104-T / ATCC 96160 / CBS 514.97 / LARS 414 / MAFF 240422</strain>
    </source>
</reference>
<reference evidence="2" key="2">
    <citation type="journal article" date="2019" name="Mol. Plant Microbe Interact.">
        <title>Genome sequence resources for four phytopathogenic fungi from the Colletotrichum orbiculare species complex.</title>
        <authorList>
            <person name="Gan P."/>
            <person name="Tsushima A."/>
            <person name="Narusaka M."/>
            <person name="Narusaka Y."/>
            <person name="Takano Y."/>
            <person name="Kubo Y."/>
            <person name="Shirasu K."/>
        </authorList>
    </citation>
    <scope>GENOME REANNOTATION</scope>
    <source>
        <strain evidence="2">104-T / ATCC 96160 / CBS 514.97 / LARS 414 / MAFF 240422</strain>
    </source>
</reference>
<keyword evidence="2" id="KW-1185">Reference proteome</keyword>
<accession>A0A484FVK8</accession>
<comment type="caution">
    <text evidence="1">The sequence shown here is derived from an EMBL/GenBank/DDBJ whole genome shotgun (WGS) entry which is preliminary data.</text>
</comment>
<proteinExistence type="predicted"/>
<sequence length="99" mass="11060">MLSLAIKAEFSTALAYSTTSSARLIISPFELLRAQSRLRTNPSRILVDRIGFKGCELLPPLKRTPPPRLTQTNRHPRTLLLGCDLFSPKSARSMRCYGS</sequence>